<evidence type="ECO:0000313" key="6">
    <source>
        <dbReference type="Proteomes" id="UP001158576"/>
    </source>
</evidence>
<feature type="domain" description="SAM" evidence="4">
    <location>
        <begin position="261"/>
        <end position="327"/>
    </location>
</feature>
<organism evidence="5 6">
    <name type="scientific">Oikopleura dioica</name>
    <name type="common">Tunicate</name>
    <dbReference type="NCBI Taxonomy" id="34765"/>
    <lineage>
        <taxon>Eukaryota</taxon>
        <taxon>Metazoa</taxon>
        <taxon>Chordata</taxon>
        <taxon>Tunicata</taxon>
        <taxon>Appendicularia</taxon>
        <taxon>Copelata</taxon>
        <taxon>Oikopleuridae</taxon>
        <taxon>Oikopleura</taxon>
    </lineage>
</organism>
<keyword evidence="2 3" id="KW-0175">Coiled coil</keyword>
<evidence type="ECO:0000256" key="2">
    <source>
        <dbReference type="ARBA" id="ARBA00023054"/>
    </source>
</evidence>
<dbReference type="PANTHER" id="PTHR12587">
    <property type="entry name" value="LAR INTERACTING PROTEIN LIP -RELATED PROTEIN"/>
    <property type="match status" value="1"/>
</dbReference>
<keyword evidence="1" id="KW-0677">Repeat</keyword>
<name>A0ABN7RX02_OIKDI</name>
<dbReference type="InterPro" id="IPR029515">
    <property type="entry name" value="Liprin"/>
</dbReference>
<dbReference type="InterPro" id="IPR001660">
    <property type="entry name" value="SAM"/>
</dbReference>
<dbReference type="Pfam" id="PF00536">
    <property type="entry name" value="SAM_1"/>
    <property type="match status" value="2"/>
</dbReference>
<reference evidence="5 6" key="1">
    <citation type="submission" date="2021-04" db="EMBL/GenBank/DDBJ databases">
        <authorList>
            <person name="Bliznina A."/>
        </authorList>
    </citation>
    <scope>NUCLEOTIDE SEQUENCE [LARGE SCALE GENOMIC DNA]</scope>
</reference>
<dbReference type="EMBL" id="OU015568">
    <property type="protein sequence ID" value="CAG5088079.1"/>
    <property type="molecule type" value="Genomic_DNA"/>
</dbReference>
<evidence type="ECO:0000256" key="1">
    <source>
        <dbReference type="ARBA" id="ARBA00022737"/>
    </source>
</evidence>
<gene>
    <name evidence="5" type="ORF">OKIOD_LOCUS3281</name>
</gene>
<evidence type="ECO:0000259" key="4">
    <source>
        <dbReference type="SMART" id="SM00454"/>
    </source>
</evidence>
<evidence type="ECO:0000313" key="5">
    <source>
        <dbReference type="EMBL" id="CAG5088079.1"/>
    </source>
</evidence>
<accession>A0ABN7RX02</accession>
<feature type="coiled-coil region" evidence="3">
    <location>
        <begin position="89"/>
        <end position="123"/>
    </location>
</feature>
<dbReference type="SMART" id="SM00454">
    <property type="entry name" value="SAM"/>
    <property type="match status" value="3"/>
</dbReference>
<dbReference type="SUPFAM" id="SSF47769">
    <property type="entry name" value="SAM/Pointed domain"/>
    <property type="match status" value="3"/>
</dbReference>
<evidence type="ECO:0000256" key="3">
    <source>
        <dbReference type="SAM" id="Coils"/>
    </source>
</evidence>
<feature type="domain" description="SAM" evidence="4">
    <location>
        <begin position="344"/>
        <end position="416"/>
    </location>
</feature>
<dbReference type="PANTHER" id="PTHR12587:SF14">
    <property type="entry name" value="AT31531P"/>
    <property type="match status" value="1"/>
</dbReference>
<dbReference type="InterPro" id="IPR013761">
    <property type="entry name" value="SAM/pointed_sf"/>
</dbReference>
<dbReference type="Gene3D" id="1.10.150.50">
    <property type="entry name" value="Transcription Factor, Ets-1"/>
    <property type="match status" value="3"/>
</dbReference>
<dbReference type="Pfam" id="PF07647">
    <property type="entry name" value="SAM_2"/>
    <property type="match status" value="1"/>
</dbReference>
<proteinExistence type="predicted"/>
<feature type="domain" description="SAM" evidence="4">
    <location>
        <begin position="199"/>
        <end position="258"/>
    </location>
</feature>
<sequence length="484" mass="55084">MNRVLDDFMEKNLQPEPEIEDEEIEVYKEVANLADDLRLTVLELEKEGKIDRSTLLEYIQPDTIMFYRETFSHFPHSERSAFAEMKQRLRDADDVLTETLRRRNDLEKERMLHLDQIAELKVALARAHSTDNEKNELGMNPLYSSSPAQNLVNQRILSPDEGIEARSEISESCTSTRPSSASSPPMRNILPVGIDMGGIPMWDRTQAIRWLQGLDLGQYADKVKDGSSIVSDPEKSLGMTNPFHKKKLRLAIRALDDELKSNNLGTGWVCNWLEEIGLPEYKKSFHEHGVDGRVLNLLTMEELLSLGVSSQIHYLSIKRGIQVLRQSKFNPHTMVCRPGACDQIERWSIFRIMDWLRSIELSEYAPNLRGSGVHGGLIALEPGFGHDHLANLLDINPKKTLLRKHLQTSFNQLLSDQQFESKRDYILRNGMPMPLTARLKRKKKAFFGSKKSVGSAGDDELVCPLNLGRHDDPSRRPSINVVPP</sequence>
<protein>
    <submittedName>
        <fullName evidence="5">Oidioi.mRNA.OKI2018_I69.PAR.g11723.t2.cds</fullName>
    </submittedName>
</protein>
<keyword evidence="6" id="KW-1185">Reference proteome</keyword>
<dbReference type="Proteomes" id="UP001158576">
    <property type="component" value="Chromosome PAR"/>
</dbReference>